<dbReference type="GeneID" id="25914766"/>
<name>A0A0L0F9H0_9EUKA</name>
<dbReference type="EMBL" id="KQ245962">
    <property type="protein sequence ID" value="KNC73181.1"/>
    <property type="molecule type" value="Genomic_DNA"/>
</dbReference>
<reference evidence="1 2" key="1">
    <citation type="submission" date="2011-02" db="EMBL/GenBank/DDBJ databases">
        <title>The Genome Sequence of Sphaeroforma arctica JP610.</title>
        <authorList>
            <consortium name="The Broad Institute Genome Sequencing Platform"/>
            <person name="Russ C."/>
            <person name="Cuomo C."/>
            <person name="Young S.K."/>
            <person name="Zeng Q."/>
            <person name="Gargeya S."/>
            <person name="Alvarado L."/>
            <person name="Berlin A."/>
            <person name="Chapman S.B."/>
            <person name="Chen Z."/>
            <person name="Freedman E."/>
            <person name="Gellesch M."/>
            <person name="Goldberg J."/>
            <person name="Griggs A."/>
            <person name="Gujja S."/>
            <person name="Heilman E."/>
            <person name="Heiman D."/>
            <person name="Howarth C."/>
            <person name="Mehta T."/>
            <person name="Neiman D."/>
            <person name="Pearson M."/>
            <person name="Roberts A."/>
            <person name="Saif S."/>
            <person name="Shea T."/>
            <person name="Shenoy N."/>
            <person name="Sisk P."/>
            <person name="Stolte C."/>
            <person name="Sykes S."/>
            <person name="White J."/>
            <person name="Yandava C."/>
            <person name="Burger G."/>
            <person name="Gray M.W."/>
            <person name="Holland P.W.H."/>
            <person name="King N."/>
            <person name="Lang F.B.F."/>
            <person name="Roger A.J."/>
            <person name="Ruiz-Trillo I."/>
            <person name="Haas B."/>
            <person name="Nusbaum C."/>
            <person name="Birren B."/>
        </authorList>
    </citation>
    <scope>NUCLEOTIDE SEQUENCE [LARGE SCALE GENOMIC DNA]</scope>
    <source>
        <strain evidence="1 2">JP610</strain>
    </source>
</reference>
<gene>
    <name evidence="1" type="ORF">SARC_14262</name>
</gene>
<sequence length="67" mass="7832">MDSILTQMSARNVWALDELDPLFQFSLEKVLNHNVKRSAVLTDNPEEADFFFVPFYGRMAMTFKDDK</sequence>
<accession>A0A0L0F9H0</accession>
<dbReference type="AlphaFoldDB" id="A0A0L0F9H0"/>
<proteinExistence type="predicted"/>
<dbReference type="RefSeq" id="XP_014147083.1">
    <property type="nucleotide sequence ID" value="XM_014291608.1"/>
</dbReference>
<organism evidence="1 2">
    <name type="scientific">Sphaeroforma arctica JP610</name>
    <dbReference type="NCBI Taxonomy" id="667725"/>
    <lineage>
        <taxon>Eukaryota</taxon>
        <taxon>Ichthyosporea</taxon>
        <taxon>Ichthyophonida</taxon>
        <taxon>Sphaeroforma</taxon>
    </lineage>
</organism>
<dbReference type="Proteomes" id="UP000054560">
    <property type="component" value="Unassembled WGS sequence"/>
</dbReference>
<dbReference type="OrthoDB" id="1924787at2759"/>
<evidence type="ECO:0000313" key="2">
    <source>
        <dbReference type="Proteomes" id="UP000054560"/>
    </source>
</evidence>
<keyword evidence="2" id="KW-1185">Reference proteome</keyword>
<evidence type="ECO:0000313" key="1">
    <source>
        <dbReference type="EMBL" id="KNC73181.1"/>
    </source>
</evidence>
<protein>
    <submittedName>
        <fullName evidence="1">Uncharacterized protein</fullName>
    </submittedName>
</protein>